<dbReference type="RefSeq" id="WP_140944430.1">
    <property type="nucleotide sequence ID" value="NZ_FAOO01000003.1"/>
</dbReference>
<dbReference type="InterPro" id="IPR010727">
    <property type="entry name" value="DUF1302"/>
</dbReference>
<dbReference type="EMBL" id="FAOO01000003">
    <property type="protein sequence ID" value="CUU02992.1"/>
    <property type="molecule type" value="Genomic_DNA"/>
</dbReference>
<dbReference type="OrthoDB" id="9801336at2"/>
<proteinExistence type="predicted"/>
<evidence type="ECO:0000313" key="1">
    <source>
        <dbReference type="EMBL" id="CUU02992.1"/>
    </source>
</evidence>
<dbReference type="AlphaFoldDB" id="A0A0S4MVH9"/>
<keyword evidence="2" id="KW-1185">Reference proteome</keyword>
<organism evidence="1 2">
    <name type="scientific">Candidatus Thermokryptus mobilis</name>
    <dbReference type="NCBI Taxonomy" id="1643428"/>
    <lineage>
        <taxon>Bacteria</taxon>
        <taxon>Pseudomonadati</taxon>
        <taxon>Candidatus Kryptoniota</taxon>
        <taxon>Candidatus Thermokryptus</taxon>
    </lineage>
</organism>
<accession>A0A0S4MVH9</accession>
<gene>
    <name evidence="1" type="ORF">JGI1_00645</name>
</gene>
<dbReference type="STRING" id="1643428.GCA_001442855_00628"/>
<name>A0A0S4MVH9_9BACT</name>
<sequence>MLKKIFILIIITFNLVISQNLKIGGYVQFDDRVRIKDRSTSWEEYRLDLTGQVEFEKLNFYSEVWFRNFGSTNVKKLIELSDKDKVAPVDVDIREAYVDFKGFIFDNLDLRIGRQRIAWGTADKLNPTDNLNPDDLEDIWDYGRHLGSNAVKLSYYVGDFTFTGVFIPKFVPAVLPRGDLMDVFVDEFYSGFPTGVSFISDRIVVREPSETLDDASKFGFKVAKRDLFGFDVSLSYVYGRDDIPVVKRVYLQNFVPDSVILEFPRMRVLGFDLTGEIIGVGVWTEAGIFFPDRVDMEIVNMGYVNVLDKKSYTRFVVGLDYTTRGGIYMNLQFLHGFVHERGRGNLKNYLTFNFEKKYMNDKVKLNFLSGGIEFKKLRNDYAVIYNPQLSFAPIDNFELVVGGRFINGRGKTTFGRLKDRDEIYVKVKYSF</sequence>
<dbReference type="Pfam" id="PF06980">
    <property type="entry name" value="DUF1302"/>
    <property type="match status" value="1"/>
</dbReference>
<dbReference type="Proteomes" id="UP000320623">
    <property type="component" value="Unassembled WGS sequence"/>
</dbReference>
<evidence type="ECO:0000313" key="2">
    <source>
        <dbReference type="Proteomes" id="UP000320623"/>
    </source>
</evidence>
<dbReference type="SUPFAM" id="SSF56935">
    <property type="entry name" value="Porins"/>
    <property type="match status" value="1"/>
</dbReference>
<protein>
    <submittedName>
        <fullName evidence="1">Uncharacterized protein</fullName>
    </submittedName>
</protein>
<reference evidence="2" key="1">
    <citation type="submission" date="2015-11" db="EMBL/GenBank/DDBJ databases">
        <authorList>
            <person name="Varghese N."/>
        </authorList>
    </citation>
    <scope>NUCLEOTIDE SEQUENCE [LARGE SCALE GENOMIC DNA]</scope>
</reference>